<evidence type="ECO:0000313" key="2">
    <source>
        <dbReference type="EMBL" id="EFL51191.1"/>
    </source>
</evidence>
<dbReference type="STRING" id="596151.DesfrDRAFT_2136"/>
<sequence>MTLPGCSSLRVQDTHRLIPSEYSGKMALTRIADTGAHLEDLFDLDDATNDRLQGEMDLLPGIGRDELVAALPYASTINASFCHASPEGGRFNGPDRGAWYAGFELETSQTEVGFHKSQDYREIGWEKEDVVTYDDYLANFDADFHDLRGEAAFAACLDPGSYYASQGLAMELLKAGSLGIVYPSVRAPGGTCLACFRPALVGNVRQSKTWSFVWRGNGIAPMWRE</sequence>
<dbReference type="Proteomes" id="UP000006250">
    <property type="component" value="Unassembled WGS sequence"/>
</dbReference>
<protein>
    <submittedName>
        <fullName evidence="2">RES domain protein</fullName>
    </submittedName>
</protein>
<dbReference type="RefSeq" id="WP_005993704.1">
    <property type="nucleotide sequence ID" value="NZ_AECZ01000012.1"/>
</dbReference>
<evidence type="ECO:0000313" key="3">
    <source>
        <dbReference type="Proteomes" id="UP000006250"/>
    </source>
</evidence>
<proteinExistence type="predicted"/>
<organism evidence="2 3">
    <name type="scientific">Solidesulfovibrio fructosivorans JJ]</name>
    <dbReference type="NCBI Taxonomy" id="596151"/>
    <lineage>
        <taxon>Bacteria</taxon>
        <taxon>Pseudomonadati</taxon>
        <taxon>Thermodesulfobacteriota</taxon>
        <taxon>Desulfovibrionia</taxon>
        <taxon>Desulfovibrionales</taxon>
        <taxon>Desulfovibrionaceae</taxon>
        <taxon>Solidesulfovibrio</taxon>
    </lineage>
</organism>
<gene>
    <name evidence="2" type="ORF">DesfrDRAFT_2136</name>
</gene>
<reference evidence="2 3" key="1">
    <citation type="submission" date="2010-08" db="EMBL/GenBank/DDBJ databases">
        <title>The draft genome of Desulfovibrio fructosovorans JJ.</title>
        <authorList>
            <consortium name="US DOE Joint Genome Institute (JGI-PGF)"/>
            <person name="Lucas S."/>
            <person name="Copeland A."/>
            <person name="Lapidus A."/>
            <person name="Cheng J.-F."/>
            <person name="Bruce D."/>
            <person name="Goodwin L."/>
            <person name="Pitluck S."/>
            <person name="Land M.L."/>
            <person name="Hauser L."/>
            <person name="Chang Y.-J."/>
            <person name="Jeffries C."/>
            <person name="Wall J.D."/>
            <person name="Stahl D.A."/>
            <person name="Arkin A.P."/>
            <person name="Dehal P."/>
            <person name="Stolyar S.M."/>
            <person name="Hazen T.C."/>
            <person name="Woyke T.J."/>
        </authorList>
    </citation>
    <scope>NUCLEOTIDE SEQUENCE [LARGE SCALE GENOMIC DNA]</scope>
    <source>
        <strain evidence="2 3">JJ</strain>
    </source>
</reference>
<evidence type="ECO:0000259" key="1">
    <source>
        <dbReference type="SMART" id="SM00953"/>
    </source>
</evidence>
<comment type="caution">
    <text evidence="2">The sequence shown here is derived from an EMBL/GenBank/DDBJ whole genome shotgun (WGS) entry which is preliminary data.</text>
</comment>
<dbReference type="InterPro" id="IPR014914">
    <property type="entry name" value="RES_dom"/>
</dbReference>
<dbReference type="Pfam" id="PF08808">
    <property type="entry name" value="RES"/>
    <property type="match status" value="1"/>
</dbReference>
<dbReference type="EMBL" id="AECZ01000012">
    <property type="protein sequence ID" value="EFL51191.1"/>
    <property type="molecule type" value="Genomic_DNA"/>
</dbReference>
<name>E1JWY7_SOLFR</name>
<feature type="domain" description="RES" evidence="1">
    <location>
        <begin position="80"/>
        <end position="207"/>
    </location>
</feature>
<accession>E1JWY7</accession>
<dbReference type="SMART" id="SM00953">
    <property type="entry name" value="RES"/>
    <property type="match status" value="1"/>
</dbReference>
<dbReference type="eggNOG" id="COG5654">
    <property type="taxonomic scope" value="Bacteria"/>
</dbReference>
<dbReference type="AlphaFoldDB" id="E1JWY7"/>
<keyword evidence="3" id="KW-1185">Reference proteome</keyword>